<organism evidence="8 9">
    <name type="scientific">Marinihelvus fidelis</name>
    <dbReference type="NCBI Taxonomy" id="2613842"/>
    <lineage>
        <taxon>Bacteria</taxon>
        <taxon>Pseudomonadati</taxon>
        <taxon>Pseudomonadota</taxon>
        <taxon>Gammaproteobacteria</taxon>
        <taxon>Chromatiales</taxon>
        <taxon>Wenzhouxiangellaceae</taxon>
        <taxon>Marinihelvus</taxon>
    </lineage>
</organism>
<dbReference type="InterPro" id="IPR054613">
    <property type="entry name" value="Peptidase_S78_dom"/>
</dbReference>
<evidence type="ECO:0000313" key="8">
    <source>
        <dbReference type="EMBL" id="KAA9133462.1"/>
    </source>
</evidence>
<accession>A0A5N0TEK3</accession>
<sequence>MPQGKRDGNHGLNHCRVLDNAQIRVLERAEGDEYDRIELSFSSEYEVERWYGVEILDHSDGAVDLDRLNNGGSFLVNHRWDDQVGVIEEARVENKRGIAVIRFSRSDRGQEIFQDMADGIRTLVSVGYRIREMVLEKHDDDEGETYRILRWEPFEISTVSVPADPTVGVGREFEERFGGEAEQKQAFRSLVGPGVESDSTEEDKAMPEKRKDAAGNNDPVDITAAENQAATQERARVQTIMRLGHKYDMNDDAERAVQDGASVGDFRDKVLGKIERDANKAPATSLDMDEKETRQYSIVRAIQASISGNWKNAGLERAASEAVAKQVGGDARGFFVPHDIQVRKQQVAVAGDGGNLVADNLLAGSFIEQLYARSVLVSRGITTLPGLVGDVDIPRRTEGATFYWLGEDDDGTDSDSAFDLLSLSPKTVAGAVPITRKMIKQGTPGIEALVMSDLSKGAALAIDKAGLEGTGSGNDQPLGIVGQSGVNTATIASAAAPTFIEMVGFETALDADDALMGDLSYITTPAMYGTLRTTKVDAGSGVLVADKLGYDIHRSTQLSANRIIFGDYSQVLMGMWGVLDVMVDTATKVAAGGLVLRVFQDIDIGVRHPESFAINNTP</sequence>
<dbReference type="EMBL" id="VYXP01000002">
    <property type="protein sequence ID" value="KAA9133462.1"/>
    <property type="molecule type" value="Genomic_DNA"/>
</dbReference>
<feature type="domain" description="Prohead serine protease" evidence="6">
    <location>
        <begin position="73"/>
        <end position="167"/>
    </location>
</feature>
<dbReference type="InterPro" id="IPR024455">
    <property type="entry name" value="Phage_capsid"/>
</dbReference>
<dbReference type="SUPFAM" id="SSF56563">
    <property type="entry name" value="Major capsid protein gp5"/>
    <property type="match status" value="1"/>
</dbReference>
<reference evidence="8 9" key="1">
    <citation type="submission" date="2019-09" db="EMBL/GenBank/DDBJ databases">
        <title>Wenzhouxiangella sp. Genome sequencing and assembly.</title>
        <authorList>
            <person name="Zhang R."/>
        </authorList>
    </citation>
    <scope>NUCLEOTIDE SEQUENCE [LARGE SCALE GENOMIC DNA]</scope>
    <source>
        <strain evidence="8 9">W260</strain>
    </source>
</reference>
<dbReference type="Proteomes" id="UP000325372">
    <property type="component" value="Unassembled WGS sequence"/>
</dbReference>
<comment type="subcellular location">
    <subcellularLocation>
        <location evidence="1">Virion</location>
    </subcellularLocation>
</comment>
<name>A0A5N0TEK3_9GAMM</name>
<evidence type="ECO:0000256" key="1">
    <source>
        <dbReference type="ARBA" id="ARBA00004328"/>
    </source>
</evidence>
<evidence type="ECO:0000256" key="5">
    <source>
        <dbReference type="SAM" id="MobiDB-lite"/>
    </source>
</evidence>
<keyword evidence="3" id="KW-0645">Protease</keyword>
<keyword evidence="9" id="KW-1185">Reference proteome</keyword>
<evidence type="ECO:0000313" key="9">
    <source>
        <dbReference type="Proteomes" id="UP000325372"/>
    </source>
</evidence>
<proteinExistence type="predicted"/>
<feature type="compositionally biased region" description="Basic and acidic residues" evidence="5">
    <location>
        <begin position="202"/>
        <end position="213"/>
    </location>
</feature>
<dbReference type="GO" id="GO:0006508">
    <property type="term" value="P:proteolysis"/>
    <property type="evidence" value="ECO:0007669"/>
    <property type="project" value="UniProtKB-KW"/>
</dbReference>
<dbReference type="GO" id="GO:0008233">
    <property type="term" value="F:peptidase activity"/>
    <property type="evidence" value="ECO:0007669"/>
    <property type="project" value="UniProtKB-KW"/>
</dbReference>
<evidence type="ECO:0000259" key="6">
    <source>
        <dbReference type="Pfam" id="PF04586"/>
    </source>
</evidence>
<dbReference type="InterPro" id="IPR054612">
    <property type="entry name" value="Phage_capsid-like_C"/>
</dbReference>
<dbReference type="NCBIfam" id="TIGR01554">
    <property type="entry name" value="major_cap_HK97"/>
    <property type="match status" value="1"/>
</dbReference>
<keyword evidence="4" id="KW-0378">Hydrolase</keyword>
<evidence type="ECO:0000256" key="4">
    <source>
        <dbReference type="ARBA" id="ARBA00022801"/>
    </source>
</evidence>
<feature type="domain" description="Phage capsid-like C-terminal" evidence="7">
    <location>
        <begin position="353"/>
        <end position="614"/>
    </location>
</feature>
<gene>
    <name evidence="8" type="ORF">F3N42_03675</name>
</gene>
<dbReference type="Pfam" id="PF04586">
    <property type="entry name" value="Peptidase_S78"/>
    <property type="match status" value="1"/>
</dbReference>
<evidence type="ECO:0000259" key="7">
    <source>
        <dbReference type="Pfam" id="PF05065"/>
    </source>
</evidence>
<keyword evidence="2" id="KW-1188">Viral release from host cell</keyword>
<feature type="region of interest" description="Disordered" evidence="5">
    <location>
        <begin position="189"/>
        <end position="219"/>
    </location>
</feature>
<dbReference type="AlphaFoldDB" id="A0A5N0TEK3"/>
<dbReference type="Pfam" id="PF05065">
    <property type="entry name" value="Phage_capsid"/>
    <property type="match status" value="1"/>
</dbReference>
<comment type="caution">
    <text evidence="8">The sequence shown here is derived from an EMBL/GenBank/DDBJ whole genome shotgun (WGS) entry which is preliminary data.</text>
</comment>
<dbReference type="Gene3D" id="3.30.2400.10">
    <property type="entry name" value="Major capsid protein gp5"/>
    <property type="match status" value="1"/>
</dbReference>
<protein>
    <submittedName>
        <fullName evidence="8">Phage major capsid protein</fullName>
    </submittedName>
</protein>
<evidence type="ECO:0000256" key="2">
    <source>
        <dbReference type="ARBA" id="ARBA00022612"/>
    </source>
</evidence>
<dbReference type="RefSeq" id="WP_150863023.1">
    <property type="nucleotide sequence ID" value="NZ_VYXP01000002.1"/>
</dbReference>
<evidence type="ECO:0000256" key="3">
    <source>
        <dbReference type="ARBA" id="ARBA00022670"/>
    </source>
</evidence>